<keyword evidence="3" id="KW-1185">Reference proteome</keyword>
<reference evidence="2 3" key="1">
    <citation type="submission" date="2017-06" db="EMBL/GenBank/DDBJ databases">
        <title>Description of Rhodopirellula bahusiensis sp. nov.</title>
        <authorList>
            <person name="Kizina J."/>
            <person name="Harder J."/>
        </authorList>
    </citation>
    <scope>NUCLEOTIDE SEQUENCE [LARGE SCALE GENOMIC DNA]</scope>
    <source>
        <strain evidence="2 3">SWK21</strain>
    </source>
</reference>
<gene>
    <name evidence="2" type="ORF">CEE69_05085</name>
</gene>
<dbReference type="AlphaFoldDB" id="A0A2G1WCF4"/>
<feature type="region of interest" description="Disordered" evidence="1">
    <location>
        <begin position="21"/>
        <end position="46"/>
    </location>
</feature>
<dbReference type="EMBL" id="NIZW01000002">
    <property type="protein sequence ID" value="PHQ36717.1"/>
    <property type="molecule type" value="Genomic_DNA"/>
</dbReference>
<name>A0A2G1WCF4_9BACT</name>
<proteinExistence type="predicted"/>
<comment type="caution">
    <text evidence="2">The sequence shown here is derived from an EMBL/GenBank/DDBJ whole genome shotgun (WGS) entry which is preliminary data.</text>
</comment>
<dbReference type="Proteomes" id="UP000225740">
    <property type="component" value="Unassembled WGS sequence"/>
</dbReference>
<evidence type="ECO:0000313" key="2">
    <source>
        <dbReference type="EMBL" id="PHQ36717.1"/>
    </source>
</evidence>
<dbReference type="OrthoDB" id="264988at2"/>
<sequence length="213" mass="24285">MLEINPVWQSGSALQLRRQTLKLSNHDRRQSGTDSDSVDDMMSKHQNRAKARESVAHLQKQFFHLSDEELTMGLANLNADDVPELAPTIRRLKTAADERNSFVTMLADKKYDRELVIALGKSVVLPPSDAGYVREKFIQNLTTKNSRKRARETSLKIQKAYPNLFQLERDWLTTLQDRKASGPMSSGTSLLSFRVLFFGTLIAYQIAKLFLRD</sequence>
<evidence type="ECO:0000313" key="3">
    <source>
        <dbReference type="Proteomes" id="UP000225740"/>
    </source>
</evidence>
<organism evidence="2 3">
    <name type="scientific">Rhodopirellula bahusiensis</name>
    <dbReference type="NCBI Taxonomy" id="2014065"/>
    <lineage>
        <taxon>Bacteria</taxon>
        <taxon>Pseudomonadati</taxon>
        <taxon>Planctomycetota</taxon>
        <taxon>Planctomycetia</taxon>
        <taxon>Pirellulales</taxon>
        <taxon>Pirellulaceae</taxon>
        <taxon>Rhodopirellula</taxon>
    </lineage>
</organism>
<protein>
    <submittedName>
        <fullName evidence="2">Uncharacterized protein</fullName>
    </submittedName>
</protein>
<accession>A0A2G1WCF4</accession>
<evidence type="ECO:0000256" key="1">
    <source>
        <dbReference type="SAM" id="MobiDB-lite"/>
    </source>
</evidence>